<proteinExistence type="predicted"/>
<evidence type="ECO:0000313" key="2">
    <source>
        <dbReference type="Proteomes" id="UP000004095"/>
    </source>
</evidence>
<organism evidence="1 2">
    <name type="scientific">Microscilla marina ATCC 23134</name>
    <dbReference type="NCBI Taxonomy" id="313606"/>
    <lineage>
        <taxon>Bacteria</taxon>
        <taxon>Pseudomonadati</taxon>
        <taxon>Bacteroidota</taxon>
        <taxon>Cytophagia</taxon>
        <taxon>Cytophagales</taxon>
        <taxon>Microscillaceae</taxon>
        <taxon>Microscilla</taxon>
    </lineage>
</organism>
<dbReference type="EMBL" id="AAWS01000031">
    <property type="protein sequence ID" value="EAY26684.1"/>
    <property type="molecule type" value="Genomic_DNA"/>
</dbReference>
<keyword evidence="2" id="KW-1185">Reference proteome</keyword>
<gene>
    <name evidence="1" type="ORF">M23134_02935</name>
</gene>
<accession>A1ZSD6</accession>
<name>A1ZSD6_MICM2</name>
<evidence type="ECO:0000313" key="1">
    <source>
        <dbReference type="EMBL" id="EAY26684.1"/>
    </source>
</evidence>
<sequence length="39" mass="4592">MAHFFIFDTTYNIFDLAMHYSEFGFNKLSTKAESNIPNE</sequence>
<comment type="caution">
    <text evidence="1">The sequence shown here is derived from an EMBL/GenBank/DDBJ whole genome shotgun (WGS) entry which is preliminary data.</text>
</comment>
<protein>
    <submittedName>
        <fullName evidence="1">Uncharacterized protein</fullName>
    </submittedName>
</protein>
<dbReference type="AlphaFoldDB" id="A1ZSD6"/>
<reference evidence="1 2" key="1">
    <citation type="submission" date="2007-01" db="EMBL/GenBank/DDBJ databases">
        <authorList>
            <person name="Haygood M."/>
            <person name="Podell S."/>
            <person name="Anderson C."/>
            <person name="Hopkinson B."/>
            <person name="Roe K."/>
            <person name="Barbeau K."/>
            <person name="Gaasterland T."/>
            <person name="Ferriera S."/>
            <person name="Johnson J."/>
            <person name="Kravitz S."/>
            <person name="Beeson K."/>
            <person name="Sutton G."/>
            <person name="Rogers Y.-H."/>
            <person name="Friedman R."/>
            <person name="Frazier M."/>
            <person name="Venter J.C."/>
        </authorList>
    </citation>
    <scope>NUCLEOTIDE SEQUENCE [LARGE SCALE GENOMIC DNA]</scope>
    <source>
        <strain evidence="1 2">ATCC 23134</strain>
    </source>
</reference>
<dbReference type="Proteomes" id="UP000004095">
    <property type="component" value="Unassembled WGS sequence"/>
</dbReference>